<dbReference type="Proteomes" id="UP000596428">
    <property type="component" value="Segment"/>
</dbReference>
<organism evidence="1 8">
    <name type="scientific">Infectious spleen and kidney necrosis virus</name>
    <name type="common">ISKNV</name>
    <dbReference type="NCBI Taxonomy" id="180170"/>
    <lineage>
        <taxon>Viruses</taxon>
        <taxon>Varidnaviria</taxon>
        <taxon>Bamfordvirae</taxon>
        <taxon>Nucleocytoviricota</taxon>
        <taxon>Megaviricetes</taxon>
        <taxon>Pimascovirales</taxon>
        <taxon>Pimascovirales incertae sedis</taxon>
        <taxon>Iridoviridae</taxon>
        <taxon>Alphairidovirinae</taxon>
        <taxon>Megalocytivirus</taxon>
        <taxon>Megalocytivirus pagrus1</taxon>
    </lineage>
</organism>
<dbReference type="EMBL" id="MT128666">
    <property type="protein sequence ID" value="QQZ00497.1"/>
    <property type="molecule type" value="Genomic_DNA"/>
</dbReference>
<dbReference type="EMBL" id="MW273353">
    <property type="protein sequence ID" value="QPO16291.1"/>
    <property type="molecule type" value="Genomic_DNA"/>
</dbReference>
<dbReference type="EMBL" id="MT128667">
    <property type="protein sequence ID" value="QQZ00593.1"/>
    <property type="molecule type" value="Genomic_DNA"/>
</dbReference>
<evidence type="ECO:0000313" key="4">
    <source>
        <dbReference type="EMBL" id="QQZ00497.1"/>
    </source>
</evidence>
<organismHost>
    <name type="scientific">Synchiropus splendidus</name>
    <name type="common">Mandarinfish</name>
    <name type="synonym">Callionymus splendidus</name>
    <dbReference type="NCBI Taxonomy" id="270530"/>
</organismHost>
<reference evidence="2" key="4">
    <citation type="submission" date="2020-11" db="EMBL/GenBank/DDBJ databases">
        <title>Complete Genome Sequences of Infectious Spleen and Kidney Necrosis Virus Isolated from Farmed Albino Rainbow Sharks Epalzeorhynchos frenatus in the United States.</title>
        <authorList>
            <person name="Koda S.A."/>
            <person name="Subramaniam K."/>
            <person name="Pouder D.B."/>
            <person name="Yanong R.P."/>
            <person name="Frasca S. Jr"/>
            <person name="Popov V.L."/>
            <person name="Waltzek T.B."/>
        </authorList>
    </citation>
    <scope>NUCLEOTIDE SEQUENCE</scope>
    <source>
        <strain evidence="2">EFIV-2018</strain>
        <strain evidence="3">EFIV-2019</strain>
    </source>
</reference>
<dbReference type="RefSeq" id="NP_612266.1">
    <property type="nucleotide sequence ID" value="NC_003494.1"/>
</dbReference>
<dbReference type="Proteomes" id="UP000693973">
    <property type="component" value="Segment"/>
</dbReference>
<dbReference type="EMBL" id="MW273354">
    <property type="protein sequence ID" value="QPO16411.1"/>
    <property type="molecule type" value="Genomic_DNA"/>
</dbReference>
<evidence type="ECO:0000313" key="6">
    <source>
        <dbReference type="EMBL" id="QXE50737.1"/>
    </source>
</evidence>
<evidence type="ECO:0000313" key="11">
    <source>
        <dbReference type="Proteomes" id="UP000596428"/>
    </source>
</evidence>
<gene>
    <name evidence="6" type="primary">44</name>
    <name evidence="2" type="synonym">ORF43</name>
    <name evidence="4" type="ORF">IJGMMPBP_00044</name>
    <name evidence="5" type="ORF">NIDBEMMG_00018</name>
</gene>
<dbReference type="EMBL" id="KT781098">
    <property type="protein sequence ID" value="AMM04457.1"/>
    <property type="molecule type" value="Genomic_DNA"/>
</dbReference>
<proteinExistence type="predicted"/>
<reference evidence="7" key="7">
    <citation type="submission" date="2021-02" db="EMBL/GenBank/DDBJ databases">
        <authorList>
            <person name="Fusianto C.K."/>
            <person name="Hick P.M."/>
            <person name="Murwantoko M."/>
            <person name="Herlambang A."/>
            <person name="Whittington R.J."/>
            <person name="Becker J.A."/>
        </authorList>
    </citation>
    <scope>NUCLEOTIDE SEQUENCE</scope>
    <source>
        <strain evidence="7">Bali/ Hybrid-grouper/2016/SVC-18-072</strain>
        <strain evidence="6">Bali/Hybrid-grouper/2016/SVC-18-009</strain>
    </source>
</reference>
<evidence type="ECO:0000313" key="2">
    <source>
        <dbReference type="EMBL" id="QPO16291.1"/>
    </source>
</evidence>
<evidence type="ECO:0000313" key="3">
    <source>
        <dbReference type="EMBL" id="QPO16411.1"/>
    </source>
</evidence>
<dbReference type="Proteomes" id="UP000594914">
    <property type="component" value="Genome"/>
</dbReference>
<evidence type="ECO:0000313" key="9">
    <source>
        <dbReference type="Proteomes" id="UP000595028"/>
    </source>
</evidence>
<reference evidence="10 11" key="3">
    <citation type="submission" date="2020-03" db="EMBL/GenBank/DDBJ databases">
        <authorList>
            <person name="Kayansamruaj P."/>
        </authorList>
    </citation>
    <scope>NUCLEOTIDE SEQUENCE [LARGE SCALE GENOMIC DNA]</scope>
    <source>
        <strain evidence="4">KU1</strain>
        <strain evidence="5">KU2</strain>
    </source>
</reference>
<reference evidence="6" key="6">
    <citation type="journal article" date="2021" name="Aquac Rep">
        <title>Outbreak investigation attributes Infectious spleen and kidney necrosis virus as a necessary cause of a mortality epidemic in farmed grouper (Epinephelus spp.) in Bali, Indonesia.</title>
        <authorList>
            <person name="Fusianto C."/>
            <person name="Hick P.M."/>
            <person name="Murwantoko"/>
            <person name="Herlambang A."/>
            <person name="Whittington R.J."/>
            <person name="Becker J.A."/>
        </authorList>
    </citation>
    <scope>NUCLEOTIDE SEQUENCE</scope>
    <source>
        <strain evidence="7">Bali/ Hybrid-grouper/2016/SVC-18-072</strain>
        <strain evidence="6">Bali/Hybrid-grouper/2016/SVC-18-009</strain>
    </source>
</reference>
<dbReference type="Proteomes" id="UP000693957">
    <property type="component" value="Segment"/>
</dbReference>
<reference evidence="8" key="2">
    <citation type="submission" date="2015-09" db="EMBL/GenBank/DDBJ databases">
        <authorList>
            <person name="Wen C.-M."/>
            <person name="Hong J.-R."/>
        </authorList>
    </citation>
    <scope>NUCLEOTIDE SEQUENCE [LARGE SCALE GENOMIC DNA]</scope>
</reference>
<sequence>MDFADIQPLPECTPMNPASDVYVEKVSAEHTAAYELPCVAYDVRHAAAWLAPYPLRTKIRIISHMNQRIRDRIMETVYPTLRAVHDRVHVQSADIMDVYHKAIADQVQAETELVRDHMANLVAVRAMEVAAGPQRQVSTECRRAVIDPANYSITPESPTATIYTMDWDVDWGVVFVQLTLRLSGVHKPNTYDIALVVLCDGVTCGRTQAVTVNHRHPIQLTLALTNVHVHRGVSELALALTCDGLERGWAVLAEVIEPCEIMSLVH</sequence>
<reference evidence="9" key="5">
    <citation type="submission" date="2020-11" db="EMBL/GenBank/DDBJ databases">
        <title>Complete Genome Sequences of Infectious Spleen and Kidney Necrosis Virus Isolated from Farmed Albino Rainbow Sharks Epalzeorhynchos frenatus in the United States.</title>
        <authorList>
            <person name="Koda S.A."/>
            <person name="Subramaniam K."/>
            <person name="Pouder D.B."/>
            <person name="Yanong R.P."/>
            <person name="Frasca S.Jr."/>
            <person name="Popov V.L."/>
            <person name="Waltzek T.B."/>
        </authorList>
    </citation>
    <scope>NUCLEOTIDE SEQUENCE [LARGE SCALE GENOMIC DNA]</scope>
</reference>
<evidence type="ECO:0000313" key="1">
    <source>
        <dbReference type="EMBL" id="AMM04457.1"/>
    </source>
</evidence>
<protein>
    <submittedName>
        <fullName evidence="6">ORF044</fullName>
    </submittedName>
    <submittedName>
        <fullName evidence="1">ORF052L</fullName>
    </submittedName>
</protein>
<dbReference type="Proteomes" id="UP000595028">
    <property type="component" value="Segment"/>
</dbReference>
<name>A0A140G0M4_ISKNV</name>
<dbReference type="KEGG" id="vg:935371"/>
<dbReference type="EMBL" id="MW464172">
    <property type="protein sequence ID" value="QXE50737.1"/>
    <property type="molecule type" value="Genomic_DNA"/>
</dbReference>
<accession>A0A140G0M4</accession>
<evidence type="ECO:0000313" key="8">
    <source>
        <dbReference type="Proteomes" id="UP000152407"/>
    </source>
</evidence>
<reference evidence="1" key="1">
    <citation type="submission" date="2015-09" db="EMBL/GenBank/DDBJ databases">
        <authorList>
            <person name="Jackson K.R."/>
            <person name="Lunt B.L."/>
            <person name="Fisher J.N.B."/>
            <person name="Gardner A.V."/>
            <person name="Bailey M.E."/>
            <person name="Deus L.M."/>
            <person name="Earl A.S."/>
            <person name="Gibby P.D."/>
            <person name="Hartmann K.A."/>
            <person name="Liu J.E."/>
            <person name="Manci A.M."/>
            <person name="Nielsen D.A."/>
            <person name="Solomon M.B."/>
            <person name="Breakwell D.P."/>
            <person name="Burnett S.H."/>
            <person name="Grose J.H."/>
        </authorList>
    </citation>
    <scope>NUCLEOTIDE SEQUENCE [LARGE SCALE GENOMIC DNA]</scope>
    <source>
        <strain evidence="1">RSIV-Ku</strain>
    </source>
</reference>
<dbReference type="Proteomes" id="UP000596309">
    <property type="component" value="Segment"/>
</dbReference>
<evidence type="ECO:0000313" key="10">
    <source>
        <dbReference type="Proteomes" id="UP000596309"/>
    </source>
</evidence>
<organismHost>
    <name type="scientific">Siniperca chuatsi</name>
    <name type="common">Mandarin fish</name>
    <dbReference type="NCBI Taxonomy" id="119488"/>
</organismHost>
<evidence type="ECO:0000313" key="5">
    <source>
        <dbReference type="EMBL" id="QQZ00593.1"/>
    </source>
</evidence>
<dbReference type="Proteomes" id="UP000152407">
    <property type="component" value="Segment"/>
</dbReference>
<evidence type="ECO:0000313" key="7">
    <source>
        <dbReference type="EMBL" id="QXE50859.1"/>
    </source>
</evidence>
<dbReference type="EMBL" id="MW557381">
    <property type="protein sequence ID" value="QXE50859.1"/>
    <property type="molecule type" value="Genomic_DNA"/>
</dbReference>